<feature type="compositionally biased region" description="Polar residues" evidence="1">
    <location>
        <begin position="1"/>
        <end position="15"/>
    </location>
</feature>
<feature type="region of interest" description="Disordered" evidence="1">
    <location>
        <begin position="453"/>
        <end position="486"/>
    </location>
</feature>
<evidence type="ECO:0000313" key="2">
    <source>
        <dbReference type="EMBL" id="USY17110.1"/>
    </source>
</evidence>
<proteinExistence type="predicted"/>
<feature type="compositionally biased region" description="Basic residues" evidence="1">
    <location>
        <begin position="476"/>
        <end position="486"/>
    </location>
</feature>
<feature type="region of interest" description="Disordered" evidence="1">
    <location>
        <begin position="320"/>
        <end position="347"/>
    </location>
</feature>
<evidence type="ECO:0000313" key="3">
    <source>
        <dbReference type="Proteomes" id="UP001055940"/>
    </source>
</evidence>
<gene>
    <name evidence="2" type="ORF">NE857_17250</name>
</gene>
<feature type="compositionally biased region" description="Polar residues" evidence="1">
    <location>
        <begin position="187"/>
        <end position="196"/>
    </location>
</feature>
<organism evidence="2 3">
    <name type="scientific">Nocardiopsis exhalans</name>
    <dbReference type="NCBI Taxonomy" id="163604"/>
    <lineage>
        <taxon>Bacteria</taxon>
        <taxon>Bacillati</taxon>
        <taxon>Actinomycetota</taxon>
        <taxon>Actinomycetes</taxon>
        <taxon>Streptosporangiales</taxon>
        <taxon>Nocardiopsidaceae</taxon>
        <taxon>Nocardiopsis</taxon>
    </lineage>
</organism>
<protein>
    <submittedName>
        <fullName evidence="2">Helix-turn-helix domain-containing protein</fullName>
    </submittedName>
</protein>
<sequence length="486" mass="52142">MESTLTHPSSTSETPNPIGFSPSRKRPPGAFKGIGFILAIWVQQIFSKGLLPSLRSLAALMAIANAVDADGRWCFFFLENLAQRCGKLSVSSLKRGIEDLVEAGIVRKLTRSETIDFFAEDIKRGRSVYQLPCVLELLIPAEDYPELVLADINACRAKLGEEPLNAHNRPSLKRTGTPAQIGRAPSSDWSTDSSPGDCSDTEADGSVRGTSSTGEQTRQKPRGGLFGIIDRIPNIFLANPVADRERLALAVEKLLRQGLGEAEVRALLWGMERLRRPFPALMRRLCDMSAAHRYLSGALGRGVHGPSLPTPSWPVLGQSAPDTQPEQFPVDHQGKATGTCPEHKSTRNVPGGTCSICGRLCRSEPGQLLPEAVAELNASPPGVLLPKPPEPAPPEDAALDPQTLGRMAVSLNGTGSTPAEEPVLKGGLWLRAGSELAPNAQVLAAWARERIKQAPKPTAPDAPAGEPVIHSPARPPWRHGRVLVSS</sequence>
<dbReference type="EMBL" id="CP099837">
    <property type="protein sequence ID" value="USY17110.1"/>
    <property type="molecule type" value="Genomic_DNA"/>
</dbReference>
<dbReference type="Proteomes" id="UP001055940">
    <property type="component" value="Chromosome"/>
</dbReference>
<name>A0ABY5D126_9ACTN</name>
<dbReference type="RefSeq" id="WP_254416698.1">
    <property type="nucleotide sequence ID" value="NZ_BAAAJB010000051.1"/>
</dbReference>
<feature type="region of interest" description="Disordered" evidence="1">
    <location>
        <begin position="1"/>
        <end position="23"/>
    </location>
</feature>
<reference evidence="2" key="1">
    <citation type="submission" date="2022-06" db="EMBL/GenBank/DDBJ databases">
        <authorList>
            <person name="Ping M."/>
        </authorList>
    </citation>
    <scope>NUCLEOTIDE SEQUENCE</scope>
    <source>
        <strain evidence="2">JCM11759T</strain>
    </source>
</reference>
<accession>A0ABY5D126</accession>
<evidence type="ECO:0000256" key="1">
    <source>
        <dbReference type="SAM" id="MobiDB-lite"/>
    </source>
</evidence>
<feature type="region of interest" description="Disordered" evidence="1">
    <location>
        <begin position="165"/>
        <end position="222"/>
    </location>
</feature>
<keyword evidence="3" id="KW-1185">Reference proteome</keyword>